<name>A0A5A7PQW7_STRAF</name>
<dbReference type="Proteomes" id="UP000325081">
    <property type="component" value="Unassembled WGS sequence"/>
</dbReference>
<evidence type="ECO:0000313" key="3">
    <source>
        <dbReference type="Proteomes" id="UP000325081"/>
    </source>
</evidence>
<keyword evidence="3" id="KW-1185">Reference proteome</keyword>
<accession>A0A5A7PQW7</accession>
<sequence>MNLSPRSAFWAPERVRSSCARWRRIAIATSADSITPPPLTAPPESIKFHGGIAYRWTENFPLEASFHLQPARRRNPRGGPTISPDEKATATADVLRFDRTAQRTPPSWWPEGPAGRRHAN</sequence>
<dbReference type="AlphaFoldDB" id="A0A5A7PQW7"/>
<dbReference type="EMBL" id="BKCP01004960">
    <property type="protein sequence ID" value="GER35144.1"/>
    <property type="molecule type" value="Genomic_DNA"/>
</dbReference>
<gene>
    <name evidence="2" type="ORF">STAS_11412</name>
</gene>
<evidence type="ECO:0000256" key="1">
    <source>
        <dbReference type="SAM" id="MobiDB-lite"/>
    </source>
</evidence>
<comment type="caution">
    <text evidence="2">The sequence shown here is derived from an EMBL/GenBank/DDBJ whole genome shotgun (WGS) entry which is preliminary data.</text>
</comment>
<feature type="region of interest" description="Disordered" evidence="1">
    <location>
        <begin position="67"/>
        <end position="120"/>
    </location>
</feature>
<reference evidence="3" key="1">
    <citation type="journal article" date="2019" name="Curr. Biol.">
        <title>Genome Sequence of Striga asiatica Provides Insight into the Evolution of Plant Parasitism.</title>
        <authorList>
            <person name="Yoshida S."/>
            <person name="Kim S."/>
            <person name="Wafula E.K."/>
            <person name="Tanskanen J."/>
            <person name="Kim Y.M."/>
            <person name="Honaas L."/>
            <person name="Yang Z."/>
            <person name="Spallek T."/>
            <person name="Conn C.E."/>
            <person name="Ichihashi Y."/>
            <person name="Cheong K."/>
            <person name="Cui S."/>
            <person name="Der J.P."/>
            <person name="Gundlach H."/>
            <person name="Jiao Y."/>
            <person name="Hori C."/>
            <person name="Ishida J.K."/>
            <person name="Kasahara H."/>
            <person name="Kiba T."/>
            <person name="Kim M.S."/>
            <person name="Koo N."/>
            <person name="Laohavisit A."/>
            <person name="Lee Y.H."/>
            <person name="Lumba S."/>
            <person name="McCourt P."/>
            <person name="Mortimer J.C."/>
            <person name="Mutuku J.M."/>
            <person name="Nomura T."/>
            <person name="Sasaki-Sekimoto Y."/>
            <person name="Seto Y."/>
            <person name="Wang Y."/>
            <person name="Wakatake T."/>
            <person name="Sakakibara H."/>
            <person name="Demura T."/>
            <person name="Yamaguchi S."/>
            <person name="Yoneyama K."/>
            <person name="Manabe R.I."/>
            <person name="Nelson D.C."/>
            <person name="Schulman A.H."/>
            <person name="Timko M.P."/>
            <person name="dePamphilis C.W."/>
            <person name="Choi D."/>
            <person name="Shirasu K."/>
        </authorList>
    </citation>
    <scope>NUCLEOTIDE SEQUENCE [LARGE SCALE GENOMIC DNA]</scope>
    <source>
        <strain evidence="3">cv. UVA1</strain>
    </source>
</reference>
<organism evidence="2 3">
    <name type="scientific">Striga asiatica</name>
    <name type="common">Asiatic witchweed</name>
    <name type="synonym">Buchnera asiatica</name>
    <dbReference type="NCBI Taxonomy" id="4170"/>
    <lineage>
        <taxon>Eukaryota</taxon>
        <taxon>Viridiplantae</taxon>
        <taxon>Streptophyta</taxon>
        <taxon>Embryophyta</taxon>
        <taxon>Tracheophyta</taxon>
        <taxon>Spermatophyta</taxon>
        <taxon>Magnoliopsida</taxon>
        <taxon>eudicotyledons</taxon>
        <taxon>Gunneridae</taxon>
        <taxon>Pentapetalae</taxon>
        <taxon>asterids</taxon>
        <taxon>lamiids</taxon>
        <taxon>Lamiales</taxon>
        <taxon>Orobanchaceae</taxon>
        <taxon>Buchnereae</taxon>
        <taxon>Striga</taxon>
    </lineage>
</organism>
<protein>
    <submittedName>
        <fullName evidence="2">Golgi-body localisation protein domain</fullName>
    </submittedName>
</protein>
<proteinExistence type="predicted"/>
<evidence type="ECO:0000313" key="2">
    <source>
        <dbReference type="EMBL" id="GER35144.1"/>
    </source>
</evidence>